<keyword evidence="3" id="KW-1185">Reference proteome</keyword>
<dbReference type="RefSeq" id="WP_260070517.1">
    <property type="nucleotide sequence ID" value="NZ_CBCSKM010000014.1"/>
</dbReference>
<dbReference type="InterPro" id="IPR011330">
    <property type="entry name" value="Glyco_hydro/deAcase_b/a-brl"/>
</dbReference>
<proteinExistence type="predicted"/>
<evidence type="ECO:0000259" key="1">
    <source>
        <dbReference type="Pfam" id="PF23019"/>
    </source>
</evidence>
<name>A0ABU5PQM4_9BACL</name>
<feature type="domain" description="DUF7033" evidence="1">
    <location>
        <begin position="152"/>
        <end position="237"/>
    </location>
</feature>
<dbReference type="InterPro" id="IPR054297">
    <property type="entry name" value="DUF7033"/>
</dbReference>
<sequence>MKSLQPKLLRTDHYWARSEVNGMLTIYSPPARAAEREYIYRVILGEFLGLDYTIIYRDGEHVELTWASGTAAEREGEAASSRLLRMPDVLLKTPDRIWLTSASLPKLPLDRFKKPTRGTGEELLPVIYGKKGRTGAYIEPLNEEGEEGCYLGVDVFGSCLFMLTRYEEIAVQERDGHGRFPGYRSLAWRESFLHRPIVNEYVELLWELLHGLWPELARRKREAAIYLSHDVDYPFYVYGRSRLRMIREVMMDAVRRRDLDSARKKAGVLLRSRRALDQDPFNTFGWLMELSEQAGLRSAFYFITEEHQDKSGIDGNYSIDDPAIQQLLQEIHARGHEIGLHPGYYTFLNPARTRRQFEKLREIAEAGGIHQVAWGGRQHYLRWQAPDTWQFWEDAGLDYDGTLGYADQAGFRCGVCYEFPVFNLKTRRELALRERPLIVMDQTILHPEYMGLTLEQAYETIRWLYLECRKYNGDFTLLWHNSQLVKSSDRWLYRKVVLELLGSTQP</sequence>
<organism evidence="2 3">
    <name type="scientific">Paenibacillus phoenicis</name>
    <dbReference type="NCBI Taxonomy" id="554117"/>
    <lineage>
        <taxon>Bacteria</taxon>
        <taxon>Bacillati</taxon>
        <taxon>Bacillota</taxon>
        <taxon>Bacilli</taxon>
        <taxon>Bacillales</taxon>
        <taxon>Paenibacillaceae</taxon>
        <taxon>Paenibacillus</taxon>
    </lineage>
</organism>
<accession>A0ABU5PQM4</accession>
<dbReference type="Gene3D" id="3.20.20.370">
    <property type="entry name" value="Glycoside hydrolase/deacetylase"/>
    <property type="match status" value="1"/>
</dbReference>
<reference evidence="2 3" key="1">
    <citation type="submission" date="2023-12" db="EMBL/GenBank/DDBJ databases">
        <title>Whole genome sequencing of Paenibacillus phoenicis isolated from the Phoenix Mars Lander spacecraft assembly facility.</title>
        <authorList>
            <person name="Garcia A."/>
            <person name="Venkateswaran K."/>
        </authorList>
    </citation>
    <scope>NUCLEOTIDE SEQUENCE [LARGE SCALE GENOMIC DNA]</scope>
    <source>
        <strain evidence="2 3">3PO2SA</strain>
    </source>
</reference>
<dbReference type="CDD" id="cd10931">
    <property type="entry name" value="CE4_u7"/>
    <property type="match status" value="1"/>
</dbReference>
<dbReference type="Pfam" id="PF23019">
    <property type="entry name" value="DUF7033"/>
    <property type="match status" value="1"/>
</dbReference>
<dbReference type="EMBL" id="JAYERP010000001">
    <property type="protein sequence ID" value="MEA3572234.1"/>
    <property type="molecule type" value="Genomic_DNA"/>
</dbReference>
<gene>
    <name evidence="2" type="ORF">U9M73_20115</name>
</gene>
<dbReference type="SUPFAM" id="SSF88713">
    <property type="entry name" value="Glycoside hydrolase/deacetylase"/>
    <property type="match status" value="1"/>
</dbReference>
<evidence type="ECO:0000313" key="3">
    <source>
        <dbReference type="Proteomes" id="UP001292216"/>
    </source>
</evidence>
<dbReference type="Proteomes" id="UP001292216">
    <property type="component" value="Unassembled WGS sequence"/>
</dbReference>
<evidence type="ECO:0000313" key="2">
    <source>
        <dbReference type="EMBL" id="MEA3572234.1"/>
    </source>
</evidence>
<comment type="caution">
    <text evidence="2">The sequence shown here is derived from an EMBL/GenBank/DDBJ whole genome shotgun (WGS) entry which is preliminary data.</text>
</comment>
<protein>
    <submittedName>
        <fullName evidence="2">Polysaccharide deacetylase family protein</fullName>
    </submittedName>
</protein>